<dbReference type="OrthoDB" id="133863at2157"/>
<organism evidence="1 3">
    <name type="scientific">Methanosarcina flavescens</name>
    <dbReference type="NCBI Taxonomy" id="1715806"/>
    <lineage>
        <taxon>Archaea</taxon>
        <taxon>Methanobacteriati</taxon>
        <taxon>Methanobacteriota</taxon>
        <taxon>Stenosarchaea group</taxon>
        <taxon>Methanomicrobia</taxon>
        <taxon>Methanosarcinales</taxon>
        <taxon>Methanosarcinaceae</taxon>
        <taxon>Methanosarcina</taxon>
    </lineage>
</organism>
<reference evidence="2 4" key="3">
    <citation type="journal article" date="2020" name="Biotechnol. Biofuels">
        <title>New insights from the biogas microbiome by comprehensive genome-resolved metagenomics of nearly 1600 species originating from multiple anaerobic digesters.</title>
        <authorList>
            <person name="Campanaro S."/>
            <person name="Treu L."/>
            <person name="Rodriguez-R L.M."/>
            <person name="Kovalovszki A."/>
            <person name="Ziels R.M."/>
            <person name="Maus I."/>
            <person name="Zhu X."/>
            <person name="Kougias P.G."/>
            <person name="Basile A."/>
            <person name="Luo G."/>
            <person name="Schluter A."/>
            <person name="Konstantinidis K.T."/>
            <person name="Angelidaki I."/>
        </authorList>
    </citation>
    <scope>NUCLEOTIDE SEQUENCE [LARGE SCALE GENOMIC DNA]</scope>
    <source>
        <strain evidence="2">AS22ysBPME_46</strain>
    </source>
</reference>
<proteinExistence type="predicted"/>
<keyword evidence="3" id="KW-1185">Reference proteome</keyword>
<dbReference type="Proteomes" id="UP000053087">
    <property type="component" value="Chromosome"/>
</dbReference>
<evidence type="ECO:0000313" key="3">
    <source>
        <dbReference type="Proteomes" id="UP000053087"/>
    </source>
</evidence>
<dbReference type="RefSeq" id="WP_054298672.1">
    <property type="nucleotide sequence ID" value="NZ_CP032683.1"/>
</dbReference>
<accession>A0A660HV44</accession>
<name>A0A660HV44_9EURY</name>
<protein>
    <submittedName>
        <fullName evidence="1">Uncharacterized protein</fullName>
    </submittedName>
</protein>
<evidence type="ECO:0000313" key="4">
    <source>
        <dbReference type="Proteomes" id="UP000585579"/>
    </source>
</evidence>
<dbReference type="Proteomes" id="UP000585579">
    <property type="component" value="Unassembled WGS sequence"/>
</dbReference>
<reference evidence="1 3" key="1">
    <citation type="journal article" date="2016" name="Int. J. Syst. Evol. Microbiol.">
        <title>Methanosarcina flavescens sp. nov., a methanogenic archaeon isolated from a full-scale anaerobic digester.</title>
        <authorList>
            <person name="Kern T."/>
            <person name="Fischer M.A."/>
            <person name="Deppenmeier U."/>
            <person name="Schmitz R.A."/>
            <person name="Rother M."/>
        </authorList>
    </citation>
    <scope>NUCLEOTIDE SEQUENCE [LARGE SCALE GENOMIC DNA]</scope>
    <source>
        <strain evidence="1 3">E03.2</strain>
    </source>
</reference>
<dbReference type="EMBL" id="CP032683">
    <property type="protein sequence ID" value="AYK16208.1"/>
    <property type="molecule type" value="Genomic_DNA"/>
</dbReference>
<sequence length="164" mass="19451">MSEVIKKQIEDLISESNSLLEGLRKLFYSVPIQYDPFLEIGPFSVSDLPKMWDYDTGIHTNPYEGEPVPLHYRWFKLTNDQFLEQEELFKKYITWASSARNLIEEFSPEKLAVFDKKSEIIRKWIEMSERLPSDDNAEIFFRFKKDFISQQNLVSALLENRSNN</sequence>
<evidence type="ECO:0000313" key="1">
    <source>
        <dbReference type="EMBL" id="AYK16208.1"/>
    </source>
</evidence>
<dbReference type="GeneID" id="53689303"/>
<gene>
    <name evidence="1" type="ORF">AOB57_014330</name>
    <name evidence="2" type="ORF">GX302_02800</name>
</gene>
<reference evidence="1" key="2">
    <citation type="submission" date="2018-10" db="EMBL/GenBank/DDBJ databases">
        <authorList>
            <person name="Fischer M.A."/>
            <person name="Kern T."/>
            <person name="Deppenmeier U."/>
            <person name="Schmitz R.A."/>
            <person name="Rother M."/>
        </authorList>
    </citation>
    <scope>NUCLEOTIDE SEQUENCE</scope>
    <source>
        <strain evidence="1">E03.2</strain>
    </source>
</reference>
<dbReference type="AlphaFoldDB" id="A0A660HV44"/>
<dbReference type="KEGG" id="mfz:AOB57_014330"/>
<evidence type="ECO:0000313" key="2">
    <source>
        <dbReference type="EMBL" id="NLK31788.1"/>
    </source>
</evidence>
<dbReference type="EMBL" id="JAAYQL010000015">
    <property type="protein sequence ID" value="NLK31788.1"/>
    <property type="molecule type" value="Genomic_DNA"/>
</dbReference>